<dbReference type="Gene3D" id="2.40.10.10">
    <property type="entry name" value="Trypsin-like serine proteases"/>
    <property type="match status" value="1"/>
</dbReference>
<dbReference type="GO" id="GO:0004252">
    <property type="term" value="F:serine-type endopeptidase activity"/>
    <property type="evidence" value="ECO:0007669"/>
    <property type="project" value="InterPro"/>
</dbReference>
<evidence type="ECO:0000256" key="1">
    <source>
        <dbReference type="ARBA" id="ARBA00023157"/>
    </source>
</evidence>
<dbReference type="GO" id="GO:0006508">
    <property type="term" value="P:proteolysis"/>
    <property type="evidence" value="ECO:0007669"/>
    <property type="project" value="UniProtKB-KW"/>
</dbReference>
<dbReference type="InterPro" id="IPR051333">
    <property type="entry name" value="CLIP_Serine_Protease"/>
</dbReference>
<dbReference type="InterPro" id="IPR001254">
    <property type="entry name" value="Trypsin_dom"/>
</dbReference>
<dbReference type="PANTHER" id="PTHR24260:SF143">
    <property type="entry name" value="SERINE PROTEASE GD-LIKE PROTEIN"/>
    <property type="match status" value="1"/>
</dbReference>
<dbReference type="InterPro" id="IPR043504">
    <property type="entry name" value="Peptidase_S1_PA_chymotrypsin"/>
</dbReference>
<keyword evidence="2" id="KW-0378">Hydrolase</keyword>
<dbReference type="Proteomes" id="UP001652626">
    <property type="component" value="Chromosome 23"/>
</dbReference>
<evidence type="ECO:0000259" key="4">
    <source>
        <dbReference type="PROSITE" id="PS50240"/>
    </source>
</evidence>
<keyword evidence="3" id="KW-0732">Signal</keyword>
<dbReference type="InterPro" id="IPR018114">
    <property type="entry name" value="TRYPSIN_HIS"/>
</dbReference>
<organism evidence="5 6">
    <name type="scientific">Vanessa tameamea</name>
    <name type="common">Kamehameha butterfly</name>
    <dbReference type="NCBI Taxonomy" id="334116"/>
    <lineage>
        <taxon>Eukaryota</taxon>
        <taxon>Metazoa</taxon>
        <taxon>Ecdysozoa</taxon>
        <taxon>Arthropoda</taxon>
        <taxon>Hexapoda</taxon>
        <taxon>Insecta</taxon>
        <taxon>Pterygota</taxon>
        <taxon>Neoptera</taxon>
        <taxon>Endopterygota</taxon>
        <taxon>Lepidoptera</taxon>
        <taxon>Glossata</taxon>
        <taxon>Ditrysia</taxon>
        <taxon>Papilionoidea</taxon>
        <taxon>Nymphalidae</taxon>
        <taxon>Nymphalinae</taxon>
        <taxon>Vanessa</taxon>
    </lineage>
</organism>
<keyword evidence="2" id="KW-0645">Protease</keyword>
<dbReference type="RefSeq" id="XP_026492028.2">
    <property type="nucleotide sequence ID" value="XM_026636243.2"/>
</dbReference>
<dbReference type="PROSITE" id="PS00135">
    <property type="entry name" value="TRYPSIN_SER"/>
    <property type="match status" value="1"/>
</dbReference>
<reference evidence="6" key="1">
    <citation type="submission" date="2025-08" db="UniProtKB">
        <authorList>
            <consortium name="RefSeq"/>
        </authorList>
    </citation>
    <scope>IDENTIFICATION</scope>
    <source>
        <tissue evidence="6">Whole body</tissue>
    </source>
</reference>
<dbReference type="PROSITE" id="PS50240">
    <property type="entry name" value="TRYPSIN_DOM"/>
    <property type="match status" value="1"/>
</dbReference>
<dbReference type="InterPro" id="IPR009003">
    <property type="entry name" value="Peptidase_S1_PA"/>
</dbReference>
<dbReference type="SMART" id="SM00020">
    <property type="entry name" value="Tryp_SPc"/>
    <property type="match status" value="1"/>
</dbReference>
<keyword evidence="1" id="KW-1015">Disulfide bond</keyword>
<gene>
    <name evidence="6" type="primary">LOC113397784</name>
</gene>
<dbReference type="PROSITE" id="PS00134">
    <property type="entry name" value="TRYPSIN_HIS"/>
    <property type="match status" value="1"/>
</dbReference>
<proteinExistence type="predicted"/>
<name>A0A8B8I4L6_VANTA</name>
<dbReference type="AlphaFoldDB" id="A0A8B8I4L6"/>
<evidence type="ECO:0000313" key="6">
    <source>
        <dbReference type="RefSeq" id="XP_026492028.2"/>
    </source>
</evidence>
<feature type="signal peptide" evidence="3">
    <location>
        <begin position="1"/>
        <end position="17"/>
    </location>
</feature>
<feature type="chain" id="PRO_5046961097" evidence="3">
    <location>
        <begin position="18"/>
        <end position="443"/>
    </location>
</feature>
<dbReference type="PRINTS" id="PR00722">
    <property type="entry name" value="CHYMOTRYPSIN"/>
</dbReference>
<dbReference type="CDD" id="cd00190">
    <property type="entry name" value="Tryp_SPc"/>
    <property type="match status" value="1"/>
</dbReference>
<sequence>MIKLVCVLIFLLLKVEAEESKFDPVGSPLLVEYPCQDSKDIVTWFDPGLPPREKNRYYVLMNRYFPANSVIEMAFDLDVNIMHRHEKKKNGTLTKIFVGSNESLKLTFVSDLIGFGFIVKGVVPGTNPYFDSLTINGEEVCNQPNVGYLEGYIAETLDKGPQRNCGHRKIDHTELIVEGTSTKPGDWPWHAAIFRLRNKVLQYICGGTLISKNYLLSAAHCVTIRGVPVRSGDLNVVLGKYNLIGGDAGTQERAVHKVIVHEKFNYMNLNNDISLLKFKSEAIFTDYVQPACLWFSNADNNGDGHLETGQIFGTIVGWGYDSKDALTRQLRQAKIPMVSENTCIKSHPLFYANVLNGNKFCAGYHNGTSACNGDSGSAFQVFVADKNHDRNLVTTGSWYVRGIVSVTVARTDQPICDPKHYVVFTDVEKYRPWIDAYLENERN</sequence>
<dbReference type="OrthoDB" id="6147874at2759"/>
<keyword evidence="5" id="KW-1185">Reference proteome</keyword>
<dbReference type="PANTHER" id="PTHR24260">
    <property type="match status" value="1"/>
</dbReference>
<feature type="domain" description="Peptidase S1" evidence="4">
    <location>
        <begin position="176"/>
        <end position="439"/>
    </location>
</feature>
<dbReference type="SUPFAM" id="SSF50494">
    <property type="entry name" value="Trypsin-like serine proteases"/>
    <property type="match status" value="1"/>
</dbReference>
<dbReference type="OMA" id="RYYVLMN"/>
<dbReference type="InterPro" id="IPR001314">
    <property type="entry name" value="Peptidase_S1A"/>
</dbReference>
<evidence type="ECO:0000256" key="3">
    <source>
        <dbReference type="SAM" id="SignalP"/>
    </source>
</evidence>
<dbReference type="Pfam" id="PF00089">
    <property type="entry name" value="Trypsin"/>
    <property type="match status" value="1"/>
</dbReference>
<accession>A0A8B8I4L6</accession>
<evidence type="ECO:0000256" key="2">
    <source>
        <dbReference type="RuleBase" id="RU363034"/>
    </source>
</evidence>
<evidence type="ECO:0000313" key="5">
    <source>
        <dbReference type="Proteomes" id="UP001652626"/>
    </source>
</evidence>
<dbReference type="GO" id="GO:0005576">
    <property type="term" value="C:extracellular region"/>
    <property type="evidence" value="ECO:0007669"/>
    <property type="project" value="UniProtKB-SubCell"/>
</dbReference>
<dbReference type="GeneID" id="113397784"/>
<protein>
    <submittedName>
        <fullName evidence="6">Chymotrypsin-like elastase family member 2A</fullName>
    </submittedName>
</protein>
<dbReference type="InterPro" id="IPR033116">
    <property type="entry name" value="TRYPSIN_SER"/>
</dbReference>
<keyword evidence="2" id="KW-0720">Serine protease</keyword>